<feature type="transmembrane region" description="Helical" evidence="7">
    <location>
        <begin position="82"/>
        <end position="98"/>
    </location>
</feature>
<organism evidence="8 9">
    <name type="scientific">Raphidocelis subcapitata</name>
    <dbReference type="NCBI Taxonomy" id="307507"/>
    <lineage>
        <taxon>Eukaryota</taxon>
        <taxon>Viridiplantae</taxon>
        <taxon>Chlorophyta</taxon>
        <taxon>core chlorophytes</taxon>
        <taxon>Chlorophyceae</taxon>
        <taxon>CS clade</taxon>
        <taxon>Sphaeropleales</taxon>
        <taxon>Selenastraceae</taxon>
        <taxon>Raphidocelis</taxon>
    </lineage>
</organism>
<comment type="caution">
    <text evidence="8">The sequence shown here is derived from an EMBL/GenBank/DDBJ whole genome shotgun (WGS) entry which is preliminary data.</text>
</comment>
<keyword evidence="5 7" id="KW-1133">Transmembrane helix</keyword>
<dbReference type="EMBL" id="BDRX01000008">
    <property type="protein sequence ID" value="GBF89041.1"/>
    <property type="molecule type" value="Genomic_DNA"/>
</dbReference>
<dbReference type="InParanoid" id="A0A2V0NN99"/>
<dbReference type="AlphaFoldDB" id="A0A2V0NN99"/>
<protein>
    <recommendedName>
        <fullName evidence="7">PRA1 family protein</fullName>
    </recommendedName>
</protein>
<evidence type="ECO:0000256" key="4">
    <source>
        <dbReference type="ARBA" id="ARBA00022692"/>
    </source>
</evidence>
<feature type="transmembrane region" description="Helical" evidence="7">
    <location>
        <begin position="104"/>
        <end position="122"/>
    </location>
</feature>
<dbReference type="GO" id="GO:0016192">
    <property type="term" value="P:vesicle-mediated transport"/>
    <property type="evidence" value="ECO:0007669"/>
    <property type="project" value="UniProtKB-ARBA"/>
</dbReference>
<dbReference type="GO" id="GO:0016020">
    <property type="term" value="C:membrane"/>
    <property type="evidence" value="ECO:0007669"/>
    <property type="project" value="UniProtKB-SubCell"/>
</dbReference>
<evidence type="ECO:0000256" key="5">
    <source>
        <dbReference type="ARBA" id="ARBA00022989"/>
    </source>
</evidence>
<name>A0A2V0NN99_9CHLO</name>
<dbReference type="FunCoup" id="A0A2V0NN99">
    <property type="interactions" value="1588"/>
</dbReference>
<dbReference type="GO" id="GO:0005783">
    <property type="term" value="C:endoplasmic reticulum"/>
    <property type="evidence" value="ECO:0007669"/>
    <property type="project" value="UniProtKB-ARBA"/>
</dbReference>
<feature type="transmembrane region" description="Helical" evidence="7">
    <location>
        <begin position="143"/>
        <end position="171"/>
    </location>
</feature>
<dbReference type="PANTHER" id="PTHR19317">
    <property type="entry name" value="PRENYLATED RAB ACCEPTOR 1-RELATED"/>
    <property type="match status" value="1"/>
</dbReference>
<keyword evidence="6 7" id="KW-0472">Membrane</keyword>
<dbReference type="PANTHER" id="PTHR19317:SF0">
    <property type="entry name" value="PRENYLATED RAB ACCEPTOR PROTEIN 1"/>
    <property type="match status" value="1"/>
</dbReference>
<reference evidence="8 9" key="1">
    <citation type="journal article" date="2018" name="Sci. Rep.">
        <title>Raphidocelis subcapitata (=Pseudokirchneriella subcapitata) provides an insight into genome evolution and environmental adaptations in the Sphaeropleales.</title>
        <authorList>
            <person name="Suzuki S."/>
            <person name="Yamaguchi H."/>
            <person name="Nakajima N."/>
            <person name="Kawachi M."/>
        </authorList>
    </citation>
    <scope>NUCLEOTIDE SEQUENCE [LARGE SCALE GENOMIC DNA]</scope>
    <source>
        <strain evidence="8 9">NIES-35</strain>
    </source>
</reference>
<evidence type="ECO:0000313" key="9">
    <source>
        <dbReference type="Proteomes" id="UP000247498"/>
    </source>
</evidence>
<accession>A0A2V0NN99</accession>
<keyword evidence="9" id="KW-1185">Reference proteome</keyword>
<evidence type="ECO:0000256" key="6">
    <source>
        <dbReference type="ARBA" id="ARBA00023136"/>
    </source>
</evidence>
<dbReference type="Proteomes" id="UP000247498">
    <property type="component" value="Unassembled WGS sequence"/>
</dbReference>
<keyword evidence="8" id="KW-0675">Receptor</keyword>
<keyword evidence="4 7" id="KW-0812">Transmembrane</keyword>
<dbReference type="OrthoDB" id="63113at2759"/>
<proteinExistence type="inferred from homology"/>
<dbReference type="GO" id="GO:0005794">
    <property type="term" value="C:Golgi apparatus"/>
    <property type="evidence" value="ECO:0007669"/>
    <property type="project" value="TreeGrafter"/>
</dbReference>
<gene>
    <name evidence="8" type="ORF">Rsub_01758</name>
</gene>
<evidence type="ECO:0000256" key="7">
    <source>
        <dbReference type="RuleBase" id="RU363107"/>
    </source>
</evidence>
<comment type="similarity">
    <text evidence="3 7">Belongs to the PRA1 family.</text>
</comment>
<keyword evidence="7" id="KW-0813">Transport</keyword>
<dbReference type="InterPro" id="IPR004895">
    <property type="entry name" value="Prenylated_rab_accept_PRA1"/>
</dbReference>
<evidence type="ECO:0000256" key="3">
    <source>
        <dbReference type="ARBA" id="ARBA00006483"/>
    </source>
</evidence>
<sequence>MAAADVVAPAVAGSDPAAAQGPSNTTLAALYGVGARLREYGSSTFSQRKPWIELLDRTAFAKPANISEATARLRKNASYFRVNYLVVLMSSVGLGFLMHPSSLFVLAALLVGWVYVFAVRSGPLVINGRELSEREKVMSMSGLSFVIIFFLTNVASVVFSALVFGAALVAAHGATRVPDDLFVDDDSNQGLLAILTGAGQPTGVSNV</sequence>
<evidence type="ECO:0000256" key="1">
    <source>
        <dbReference type="ARBA" id="ARBA00002501"/>
    </source>
</evidence>
<dbReference type="STRING" id="307507.A0A2V0NN99"/>
<evidence type="ECO:0000256" key="2">
    <source>
        <dbReference type="ARBA" id="ARBA00004141"/>
    </source>
</evidence>
<evidence type="ECO:0000313" key="8">
    <source>
        <dbReference type="EMBL" id="GBF89041.1"/>
    </source>
</evidence>
<comment type="function">
    <text evidence="1 7">May be involved in both secretory and endocytic intracellular trafficking in the endosomal/prevacuolar compartments.</text>
</comment>
<dbReference type="Pfam" id="PF03208">
    <property type="entry name" value="PRA1"/>
    <property type="match status" value="1"/>
</dbReference>
<comment type="subcellular location">
    <subcellularLocation>
        <location evidence="2 7">Membrane</location>
        <topology evidence="2 7">Multi-pass membrane protein</topology>
    </subcellularLocation>
</comment>